<name>A0ABR4IMP7_9EURO</name>
<dbReference type="Proteomes" id="UP001610446">
    <property type="component" value="Unassembled WGS sequence"/>
</dbReference>
<evidence type="ECO:0000313" key="2">
    <source>
        <dbReference type="EMBL" id="KAL2829044.1"/>
    </source>
</evidence>
<protein>
    <recommendedName>
        <fullName evidence="4">Conidiation-specific protein</fullName>
    </recommendedName>
</protein>
<comment type="caution">
    <text evidence="2">The sequence shown here is derived from an EMBL/GenBank/DDBJ whole genome shotgun (WGS) entry which is preliminary data.</text>
</comment>
<feature type="signal peptide" evidence="1">
    <location>
        <begin position="1"/>
        <end position="19"/>
    </location>
</feature>
<gene>
    <name evidence="2" type="ORF">BJY01DRAFT_228166</name>
</gene>
<sequence>MKYAMKLISALSLATLGAATLDKPALTSNLDYLLDGNTAALPTTAHSIAIWSAGWIPQDCKDLGEGEDLSATDFEVYQITYEDCGDPWLVCRHKEAPNDIFAIAETFGRVPVSIRDWVRQILVLPGGNSAFATNGNVAFFGTTDENVDVVIHESGHCLDGFAAFGEVINTSEGFLAAYDADTHVPDDYARSSQAENVAQNTVVAVYDSNVPGGFPGIQPNYTAIENQYSYIKKIGGDALIPGGTCNRHLENSETVPTTEVNGTTSSRLFRKGVVLGDKPDSGFRGSYDNLVKEFVPFESGRETF</sequence>
<organism evidence="2 3">
    <name type="scientific">Aspergillus pseudoustus</name>
    <dbReference type="NCBI Taxonomy" id="1810923"/>
    <lineage>
        <taxon>Eukaryota</taxon>
        <taxon>Fungi</taxon>
        <taxon>Dikarya</taxon>
        <taxon>Ascomycota</taxon>
        <taxon>Pezizomycotina</taxon>
        <taxon>Eurotiomycetes</taxon>
        <taxon>Eurotiomycetidae</taxon>
        <taxon>Eurotiales</taxon>
        <taxon>Aspergillaceae</taxon>
        <taxon>Aspergillus</taxon>
        <taxon>Aspergillus subgen. Nidulantes</taxon>
    </lineage>
</organism>
<dbReference type="SUPFAM" id="SSF55486">
    <property type="entry name" value="Metalloproteases ('zincins'), catalytic domain"/>
    <property type="match status" value="1"/>
</dbReference>
<feature type="chain" id="PRO_5047445042" description="Conidiation-specific protein" evidence="1">
    <location>
        <begin position="20"/>
        <end position="304"/>
    </location>
</feature>
<evidence type="ECO:0000313" key="3">
    <source>
        <dbReference type="Proteomes" id="UP001610446"/>
    </source>
</evidence>
<reference evidence="2 3" key="1">
    <citation type="submission" date="2024-07" db="EMBL/GenBank/DDBJ databases">
        <title>Section-level genome sequencing and comparative genomics of Aspergillus sections Usti and Cavernicolus.</title>
        <authorList>
            <consortium name="Lawrence Berkeley National Laboratory"/>
            <person name="Nybo J.L."/>
            <person name="Vesth T.C."/>
            <person name="Theobald S."/>
            <person name="Frisvad J.C."/>
            <person name="Larsen T.O."/>
            <person name="Kjaerboelling I."/>
            <person name="Rothschild-Mancinelli K."/>
            <person name="Lyhne E.K."/>
            <person name="Kogle M.E."/>
            <person name="Barry K."/>
            <person name="Clum A."/>
            <person name="Na H."/>
            <person name="Ledsgaard L."/>
            <person name="Lin J."/>
            <person name="Lipzen A."/>
            <person name="Kuo A."/>
            <person name="Riley R."/>
            <person name="Mondo S."/>
            <person name="Labutti K."/>
            <person name="Haridas S."/>
            <person name="Pangalinan J."/>
            <person name="Salamov A.A."/>
            <person name="Simmons B.A."/>
            <person name="Magnuson J.K."/>
            <person name="Chen J."/>
            <person name="Drula E."/>
            <person name="Henrissat B."/>
            <person name="Wiebenga A."/>
            <person name="Lubbers R.J."/>
            <person name="Gomes A.C."/>
            <person name="Makela M.R."/>
            <person name="Stajich J."/>
            <person name="Grigoriev I.V."/>
            <person name="Mortensen U.H."/>
            <person name="De Vries R.P."/>
            <person name="Baker S.E."/>
            <person name="Andersen M.R."/>
        </authorList>
    </citation>
    <scope>NUCLEOTIDE SEQUENCE [LARGE SCALE GENOMIC DNA]</scope>
    <source>
        <strain evidence="2 3">CBS 123904</strain>
    </source>
</reference>
<proteinExistence type="predicted"/>
<evidence type="ECO:0008006" key="4">
    <source>
        <dbReference type="Google" id="ProtNLM"/>
    </source>
</evidence>
<dbReference type="EMBL" id="JBFXLU010000347">
    <property type="protein sequence ID" value="KAL2829044.1"/>
    <property type="molecule type" value="Genomic_DNA"/>
</dbReference>
<keyword evidence="1" id="KW-0732">Signal</keyword>
<accession>A0ABR4IMP7</accession>
<evidence type="ECO:0000256" key="1">
    <source>
        <dbReference type="SAM" id="SignalP"/>
    </source>
</evidence>
<keyword evidence="3" id="KW-1185">Reference proteome</keyword>